<dbReference type="InterPro" id="IPR011050">
    <property type="entry name" value="Pectin_lyase_fold/virulence"/>
</dbReference>
<evidence type="ECO:0000313" key="5">
    <source>
        <dbReference type="EMBL" id="QDZ16828.1"/>
    </source>
</evidence>
<dbReference type="PANTHER" id="PTHR45713:SF6">
    <property type="entry name" value="F5_8 TYPE C DOMAIN-CONTAINING PROTEIN"/>
    <property type="match status" value="1"/>
</dbReference>
<dbReference type="Gene3D" id="2.60.40.10">
    <property type="entry name" value="Immunoglobulins"/>
    <property type="match status" value="1"/>
</dbReference>
<keyword evidence="2" id="KW-0812">Transmembrane</keyword>
<reference evidence="5 6" key="1">
    <citation type="submission" date="2019-07" db="EMBL/GenBank/DDBJ databases">
        <title>Full genome sequence of Humibacter sp. WJ7-1.</title>
        <authorList>
            <person name="Im W.-T."/>
        </authorList>
    </citation>
    <scope>NUCLEOTIDE SEQUENCE [LARGE SCALE GENOMIC DNA]</scope>
    <source>
        <strain evidence="5 6">WJ7-1</strain>
    </source>
</reference>
<feature type="domain" description="F5/8 type C" evidence="4">
    <location>
        <begin position="208"/>
        <end position="337"/>
    </location>
</feature>
<dbReference type="Proteomes" id="UP000320216">
    <property type="component" value="Chromosome"/>
</dbReference>
<evidence type="ECO:0000313" key="6">
    <source>
        <dbReference type="Proteomes" id="UP000320216"/>
    </source>
</evidence>
<feature type="signal peptide" evidence="3">
    <location>
        <begin position="1"/>
        <end position="33"/>
    </location>
</feature>
<feature type="domain" description="F5/8 type C" evidence="4">
    <location>
        <begin position="21"/>
        <end position="177"/>
    </location>
</feature>
<dbReference type="OrthoDB" id="2479530at2"/>
<dbReference type="NCBIfam" id="NF047446">
    <property type="entry name" value="barrel_OmpL47"/>
    <property type="match status" value="1"/>
</dbReference>
<dbReference type="InterPro" id="IPR013783">
    <property type="entry name" value="Ig-like_fold"/>
</dbReference>
<keyword evidence="6" id="KW-1185">Reference proteome</keyword>
<dbReference type="KEGG" id="huw:FPZ11_10850"/>
<feature type="compositionally biased region" description="Gly residues" evidence="1">
    <location>
        <begin position="178"/>
        <end position="204"/>
    </location>
</feature>
<feature type="chain" id="PRO_5022905593" description="F5/8 type C domain-containing protein" evidence="3">
    <location>
        <begin position="34"/>
        <end position="1254"/>
    </location>
</feature>
<dbReference type="PROSITE" id="PS50022">
    <property type="entry name" value="FA58C_3"/>
    <property type="match status" value="2"/>
</dbReference>
<keyword evidence="2" id="KW-0472">Membrane</keyword>
<feature type="compositionally biased region" description="Polar residues" evidence="1">
    <location>
        <begin position="40"/>
        <end position="53"/>
    </location>
</feature>
<dbReference type="InterPro" id="IPR051941">
    <property type="entry name" value="BG_Antigen-Binding_Lectin"/>
</dbReference>
<dbReference type="InterPro" id="IPR059186">
    <property type="entry name" value="SACTE_4363"/>
</dbReference>
<dbReference type="CDD" id="cd23669">
    <property type="entry name" value="GH55_SacteLam55A-like"/>
    <property type="match status" value="1"/>
</dbReference>
<protein>
    <recommendedName>
        <fullName evidence="4">F5/8 type C domain-containing protein</fullName>
    </recommendedName>
</protein>
<dbReference type="SUPFAM" id="SSF51126">
    <property type="entry name" value="Pectin lyase-like"/>
    <property type="match status" value="1"/>
</dbReference>
<evidence type="ECO:0000256" key="3">
    <source>
        <dbReference type="SAM" id="SignalP"/>
    </source>
</evidence>
<dbReference type="GO" id="GO:0005975">
    <property type="term" value="P:carbohydrate metabolic process"/>
    <property type="evidence" value="ECO:0007669"/>
    <property type="project" value="UniProtKB-ARBA"/>
</dbReference>
<evidence type="ECO:0000259" key="4">
    <source>
        <dbReference type="PROSITE" id="PS50022"/>
    </source>
</evidence>
<dbReference type="EMBL" id="CP042305">
    <property type="protein sequence ID" value="QDZ16828.1"/>
    <property type="molecule type" value="Genomic_DNA"/>
</dbReference>
<dbReference type="InterPro" id="IPR000421">
    <property type="entry name" value="FA58C"/>
</dbReference>
<dbReference type="PANTHER" id="PTHR45713">
    <property type="entry name" value="FTP DOMAIN-CONTAINING PROTEIN"/>
    <property type="match status" value="1"/>
</dbReference>
<gene>
    <name evidence="5" type="ORF">FPZ11_10850</name>
</gene>
<feature type="transmembrane region" description="Helical" evidence="2">
    <location>
        <begin position="1229"/>
        <end position="1249"/>
    </location>
</feature>
<dbReference type="InterPro" id="IPR008979">
    <property type="entry name" value="Galactose-bd-like_sf"/>
</dbReference>
<evidence type="ECO:0000256" key="1">
    <source>
        <dbReference type="SAM" id="MobiDB-lite"/>
    </source>
</evidence>
<dbReference type="InterPro" id="IPR058094">
    <property type="entry name" value="Ig-like_OmpL47-like"/>
</dbReference>
<proteinExistence type="predicted"/>
<feature type="region of interest" description="Disordered" evidence="1">
    <location>
        <begin position="40"/>
        <end position="62"/>
    </location>
</feature>
<dbReference type="AlphaFoldDB" id="A0A5B8M7Y4"/>
<dbReference type="Gene3D" id="2.60.120.260">
    <property type="entry name" value="Galactose-binding domain-like"/>
    <property type="match status" value="2"/>
</dbReference>
<dbReference type="Pfam" id="PF00754">
    <property type="entry name" value="F5_F8_type_C"/>
    <property type="match status" value="2"/>
</dbReference>
<feature type="region of interest" description="Disordered" evidence="1">
    <location>
        <begin position="177"/>
        <end position="204"/>
    </location>
</feature>
<dbReference type="SUPFAM" id="SSF49785">
    <property type="entry name" value="Galactose-binding domain-like"/>
    <property type="match status" value="2"/>
</dbReference>
<keyword evidence="3" id="KW-0732">Signal</keyword>
<keyword evidence="2" id="KW-1133">Transmembrane helix</keyword>
<sequence>MRPRRSTKVVTLLTTAALTLAGLSLIGSLPANAADAPLSQGKTATASSSNGGNTADKAVDGDLGTRWEADWGTDTTVDADHPEWLQVDLGSSADIGSVTLVWETADASAYTVQTSDDASNWTTIDTVTDASGISWSGSQGTQTLTGTGHGRYVRVLMTARGDGSYGPSLWEFQVWGPDGDGGTGGNAGDPGDTGGTRGAGGAGGDATCPTTNIALNQPAKASSVQSDANAASAAVDGNATTRWSSAASDPQWLQVDLGSSQAICGVSIAWEAAYASAFEVQTSENGTDWTDIYSTTTSTGGTQNLDVTGSGRFIRIYGTARGTTYGYSVYEFQVFSTGADGNDDPTLNAGCQPDGSYVAPAAPDFGDNVVILDPSMTNAQINAKLAAVSNEDEFSTNRHQVYFLPGTYGCGTDTDNTTATNIINADVGFYESVAGLGASPDDVTINGALHVEPVQSDPTQPWAAQSPGSLDNFWRSLSNVKINPIQQPVGDDASRQYPEGVTDQNTMRWAVSQASPLRRVDITGNLTLFGRFGAYASGGYLADSKVAGQVVNGSQQQWYTRDSEIGSWSSAVWNQVFSGVTGAPSDTTYPSPAYTTLSTTPESREAPFLYVDGGEYRVFVPNARQNASGVDWSTDASAGTSLPIGSFFIAKPSDSAQTINAQLAAGKNLIITPGVYDLSESLKVTRADTVILGQGEATLSPTNGNAAIEIGDVKGVKVTGVTIDAGATTSDVLIQVGPKDATASDPADPTTLSDVFVRIGGAHAGSVKTAIVVNSDNVLLDDIWSWRADHGTGVGWTTNTAEHGLVVNGDHVTATGLFVEHYQQAQVVWNGNDGTTVFYQSELPYDPPTQADWMDGTRDGYASYQVADTVTSHDAYGLGIYSFFDPTREKDGVDQNVFAASAIQAPVNPNVTFHHVVTQFLNGGGGIQHGVNSTGDTVSATSPTGSTAYIVDYPAAGTPATAITFATSPAAPAASGWYRGPVSLTVGVTGDDSAALTASVDGADATPVTGALTLGDGDHTVTVTAKDADGDVEAVASWTGKVDGTAPTVSASRDAENSTVQLTAGDSGSGVAGIEYAVDGGAWQPYSAPVALTGTHTVAYRATDAAGNVSKDASIDVAPAIVLSPAGSVRPGSTVNLTGSFVPDGAYSLVLHSTPATVGAAKATGGAVSTAFVVPAGTDAGSHVVQLVDADGNVVASAPLTVTAAATGTTSGTATGDSTSGLASTGSDLAMPLIVTVLLLLLGAAAILLRRRRA</sequence>
<accession>A0A5B8M7Y4</accession>
<evidence type="ECO:0000256" key="2">
    <source>
        <dbReference type="SAM" id="Phobius"/>
    </source>
</evidence>
<name>A0A5B8M7Y4_9MICO</name>
<organism evidence="5 6">
    <name type="scientific">Humibacter ginsenosidimutans</name>
    <dbReference type="NCBI Taxonomy" id="2599293"/>
    <lineage>
        <taxon>Bacteria</taxon>
        <taxon>Bacillati</taxon>
        <taxon>Actinomycetota</taxon>
        <taxon>Actinomycetes</taxon>
        <taxon>Micrococcales</taxon>
        <taxon>Microbacteriaceae</taxon>
        <taxon>Humibacter</taxon>
    </lineage>
</organism>